<gene>
    <name evidence="2" type="ORF">IAB82_07570</name>
</gene>
<dbReference type="InterPro" id="IPR007345">
    <property type="entry name" value="Polysacch_pyruvyl_Trfase"/>
</dbReference>
<comment type="caution">
    <text evidence="2">The sequence shown here is derived from an EMBL/GenBank/DDBJ whole genome shotgun (WGS) entry which is preliminary data.</text>
</comment>
<organism evidence="2 3">
    <name type="scientific">Candidatus Cryptobacteroides faecavium</name>
    <dbReference type="NCBI Taxonomy" id="2840762"/>
    <lineage>
        <taxon>Bacteria</taxon>
        <taxon>Pseudomonadati</taxon>
        <taxon>Bacteroidota</taxon>
        <taxon>Bacteroidia</taxon>
        <taxon>Bacteroidales</taxon>
        <taxon>Candidatus Cryptobacteroides</taxon>
    </lineage>
</organism>
<keyword evidence="2" id="KW-0808">Transferase</keyword>
<feature type="domain" description="Polysaccharide pyruvyl transferase" evidence="1">
    <location>
        <begin position="13"/>
        <end position="226"/>
    </location>
</feature>
<dbReference type="AlphaFoldDB" id="A0A9D9NFH9"/>
<dbReference type="Proteomes" id="UP000823603">
    <property type="component" value="Unassembled WGS sequence"/>
</dbReference>
<reference evidence="2" key="2">
    <citation type="journal article" date="2021" name="PeerJ">
        <title>Extensive microbial diversity within the chicken gut microbiome revealed by metagenomics and culture.</title>
        <authorList>
            <person name="Gilroy R."/>
            <person name="Ravi A."/>
            <person name="Getino M."/>
            <person name="Pursley I."/>
            <person name="Horton D.L."/>
            <person name="Alikhan N.F."/>
            <person name="Baker D."/>
            <person name="Gharbi K."/>
            <person name="Hall N."/>
            <person name="Watson M."/>
            <person name="Adriaenssens E.M."/>
            <person name="Foster-Nyarko E."/>
            <person name="Jarju S."/>
            <person name="Secka A."/>
            <person name="Antonio M."/>
            <person name="Oren A."/>
            <person name="Chaudhuri R.R."/>
            <person name="La Ragione R."/>
            <person name="Hildebrand F."/>
            <person name="Pallen M.J."/>
        </authorList>
    </citation>
    <scope>NUCLEOTIDE SEQUENCE</scope>
    <source>
        <strain evidence="2">B2-22910</strain>
    </source>
</reference>
<proteinExistence type="predicted"/>
<name>A0A9D9NFH9_9BACT</name>
<dbReference type="GO" id="GO:0016740">
    <property type="term" value="F:transferase activity"/>
    <property type="evidence" value="ECO:0007669"/>
    <property type="project" value="UniProtKB-KW"/>
</dbReference>
<evidence type="ECO:0000313" key="3">
    <source>
        <dbReference type="Proteomes" id="UP000823603"/>
    </source>
</evidence>
<evidence type="ECO:0000313" key="2">
    <source>
        <dbReference type="EMBL" id="MBO8471633.1"/>
    </source>
</evidence>
<protein>
    <submittedName>
        <fullName evidence="2">Polysaccharide pyruvyl transferase family protein</fullName>
    </submittedName>
</protein>
<accession>A0A9D9NFH9</accession>
<evidence type="ECO:0000259" key="1">
    <source>
        <dbReference type="Pfam" id="PF04230"/>
    </source>
</evidence>
<dbReference type="Pfam" id="PF04230">
    <property type="entry name" value="PS_pyruv_trans"/>
    <property type="match status" value="1"/>
</dbReference>
<reference evidence="2" key="1">
    <citation type="submission" date="2020-10" db="EMBL/GenBank/DDBJ databases">
        <authorList>
            <person name="Gilroy R."/>
        </authorList>
    </citation>
    <scope>NUCLEOTIDE SEQUENCE</scope>
    <source>
        <strain evidence="2">B2-22910</strain>
    </source>
</reference>
<dbReference type="EMBL" id="JADIMB010000110">
    <property type="protein sequence ID" value="MBO8471633.1"/>
    <property type="molecule type" value="Genomic_DNA"/>
</dbReference>
<sequence>MKTGLITFHAAMNYGSALQAYALQKYLEGRGHDVEIIDFRSLAQRRLYPAPVCFNSVYNAKQSLRRLASGWDTIGFMRRKRMAFSRFMNEQMNLTSCRFGSGRQLRRHDWSSYDMLVSGSDQIWNPSAIDFSLAYFLDFAESTQAQERSCLSGCSRGLCKVAYAPSAGPAPKLRPGLGTEIRRLLSQYSAVSVRETQTAGFLQENGLVSGYNGGIPVLPDPVLLHDAAFWRALASSEDCAAADNALPGKYILYYAPGRGSREAEMTADALSAGMLGHGASSVRQGSARIPVLVVSDGASAGQGYGSPSAGVSMRRHVPCGPAGFISLVDSAECTVGTSYHLMLFSMILGKDFWCPDASSDSRKLQLLASAGLPADSRLFRFSDPAVRARTVSAAAAMHRDADSFFSRVAAEKV</sequence>